<dbReference type="Gene3D" id="1.20.1250.20">
    <property type="entry name" value="MFS general substrate transporter like domains"/>
    <property type="match status" value="1"/>
</dbReference>
<feature type="transmembrane region" description="Helical" evidence="6">
    <location>
        <begin position="165"/>
        <end position="185"/>
    </location>
</feature>
<accession>A0ABX8USX0</accession>
<keyword evidence="4 6" id="KW-1133">Transmembrane helix</keyword>
<name>A0ABX8USX0_9BURK</name>
<dbReference type="PROSITE" id="PS50850">
    <property type="entry name" value="MFS"/>
    <property type="match status" value="1"/>
</dbReference>
<dbReference type="CDD" id="cd17324">
    <property type="entry name" value="MFS_NepI_like"/>
    <property type="match status" value="1"/>
</dbReference>
<dbReference type="RefSeq" id="WP_219801145.1">
    <property type="nucleotide sequence ID" value="NZ_CP080096.1"/>
</dbReference>
<dbReference type="InterPro" id="IPR050189">
    <property type="entry name" value="MFS_Efflux_Transporters"/>
</dbReference>
<keyword evidence="3 6" id="KW-0812">Transmembrane</keyword>
<evidence type="ECO:0000313" key="9">
    <source>
        <dbReference type="Proteomes" id="UP000826462"/>
    </source>
</evidence>
<organism evidence="8 9">
    <name type="scientific">Paraburkholderia edwinii</name>
    <dbReference type="NCBI Taxonomy" id="2861782"/>
    <lineage>
        <taxon>Bacteria</taxon>
        <taxon>Pseudomonadati</taxon>
        <taxon>Pseudomonadota</taxon>
        <taxon>Betaproteobacteria</taxon>
        <taxon>Burkholderiales</taxon>
        <taxon>Burkholderiaceae</taxon>
        <taxon>Paraburkholderia</taxon>
    </lineage>
</organism>
<dbReference type="PANTHER" id="PTHR43124:SF10">
    <property type="entry name" value="PURINE EFFLUX PUMP PBUE"/>
    <property type="match status" value="1"/>
</dbReference>
<evidence type="ECO:0000256" key="2">
    <source>
        <dbReference type="ARBA" id="ARBA00022475"/>
    </source>
</evidence>
<evidence type="ECO:0000259" key="7">
    <source>
        <dbReference type="PROSITE" id="PS50850"/>
    </source>
</evidence>
<dbReference type="Pfam" id="PF07690">
    <property type="entry name" value="MFS_1"/>
    <property type="match status" value="1"/>
</dbReference>
<comment type="subcellular location">
    <subcellularLocation>
        <location evidence="1">Cell membrane</location>
        <topology evidence="1">Multi-pass membrane protein</topology>
    </subcellularLocation>
</comment>
<feature type="transmembrane region" description="Helical" evidence="6">
    <location>
        <begin position="137"/>
        <end position="159"/>
    </location>
</feature>
<evidence type="ECO:0000256" key="1">
    <source>
        <dbReference type="ARBA" id="ARBA00004651"/>
    </source>
</evidence>
<evidence type="ECO:0000256" key="6">
    <source>
        <dbReference type="SAM" id="Phobius"/>
    </source>
</evidence>
<protein>
    <submittedName>
        <fullName evidence="8">MFS transporter</fullName>
    </submittedName>
</protein>
<keyword evidence="2" id="KW-1003">Cell membrane</keyword>
<dbReference type="PANTHER" id="PTHR43124">
    <property type="entry name" value="PURINE EFFLUX PUMP PBUE"/>
    <property type="match status" value="1"/>
</dbReference>
<evidence type="ECO:0000256" key="3">
    <source>
        <dbReference type="ARBA" id="ARBA00022692"/>
    </source>
</evidence>
<keyword evidence="5 6" id="KW-0472">Membrane</keyword>
<feature type="transmembrane region" description="Helical" evidence="6">
    <location>
        <begin position="79"/>
        <end position="96"/>
    </location>
</feature>
<keyword evidence="9" id="KW-1185">Reference proteome</keyword>
<feature type="transmembrane region" description="Helical" evidence="6">
    <location>
        <begin position="213"/>
        <end position="236"/>
    </location>
</feature>
<dbReference type="EMBL" id="CP080096">
    <property type="protein sequence ID" value="QYD71716.1"/>
    <property type="molecule type" value="Genomic_DNA"/>
</dbReference>
<dbReference type="InterPro" id="IPR020846">
    <property type="entry name" value="MFS_dom"/>
</dbReference>
<feature type="domain" description="Major facilitator superfamily (MFS) profile" evidence="7">
    <location>
        <begin position="13"/>
        <end position="391"/>
    </location>
</feature>
<dbReference type="InterPro" id="IPR011701">
    <property type="entry name" value="MFS"/>
</dbReference>
<sequence>MAHVTKTPAFDRRVWLLALAFFAIGTDFNVVSGILPSLARSLDVSVPAAGQVVSTYALFYAVCAPVLAGLTAHIPRKPLIVISLTAFALANAASALSPNYAFLIGTRIVAAFAASVFSPAAYGLAATLARADRRGAALSAALSGITISLVVGVPIGAYIGNRFGWPATFWFVTALTLIGAAGLAMRLPHVDTPATAQAPGLAARFAPLANREVLLGMAPSLVWYVAMFALFTYLGAAMTERGMTKEELSVIYGAFGVGCLFGNHIGGKLSDWFGSQRIVAIALVLQIANLVWLGLAGSSLIANACSVAIYGMNMWFLFPAQQSRLLSIAPQHGPLVLALNNSTMYLGGAIGSAASALLIRHGIATAQLPWVSCALFFAGLVLFALCSWALRRDALRGRQPAGGGKSPNQSVRN</sequence>
<feature type="transmembrane region" description="Helical" evidence="6">
    <location>
        <begin position="369"/>
        <end position="390"/>
    </location>
</feature>
<reference evidence="8 9" key="1">
    <citation type="submission" date="2021-07" db="EMBL/GenBank/DDBJ databases">
        <title>Paraburkholderia edwinii protects Aspergillus sp. from phenazines by acting as a toxin sponge.</title>
        <authorList>
            <person name="Dahlstrom K.M."/>
            <person name="Newman D.K."/>
        </authorList>
    </citation>
    <scope>NUCLEOTIDE SEQUENCE [LARGE SCALE GENOMIC DNA]</scope>
    <source>
        <strain evidence="8 9">Pe01</strain>
    </source>
</reference>
<evidence type="ECO:0000256" key="5">
    <source>
        <dbReference type="ARBA" id="ARBA00023136"/>
    </source>
</evidence>
<dbReference type="SUPFAM" id="SSF103473">
    <property type="entry name" value="MFS general substrate transporter"/>
    <property type="match status" value="1"/>
</dbReference>
<dbReference type="InterPro" id="IPR036259">
    <property type="entry name" value="MFS_trans_sf"/>
</dbReference>
<feature type="transmembrane region" description="Helical" evidence="6">
    <location>
        <begin position="102"/>
        <end position="125"/>
    </location>
</feature>
<dbReference type="Proteomes" id="UP000826462">
    <property type="component" value="Chromosome 2"/>
</dbReference>
<feature type="transmembrane region" description="Helical" evidence="6">
    <location>
        <begin position="248"/>
        <end position="266"/>
    </location>
</feature>
<evidence type="ECO:0000256" key="4">
    <source>
        <dbReference type="ARBA" id="ARBA00022989"/>
    </source>
</evidence>
<gene>
    <name evidence="8" type="ORF">KZJ38_32550</name>
</gene>
<evidence type="ECO:0000313" key="8">
    <source>
        <dbReference type="EMBL" id="QYD71716.1"/>
    </source>
</evidence>
<feature type="transmembrane region" description="Helical" evidence="6">
    <location>
        <begin position="48"/>
        <end position="72"/>
    </location>
</feature>
<proteinExistence type="predicted"/>